<keyword evidence="4" id="KW-1015">Disulfide bond</keyword>
<dbReference type="Gene3D" id="3.10.320.10">
    <property type="entry name" value="Class II Histocompatibility Antigen, M Beta Chain, Chain B, domain 1"/>
    <property type="match status" value="1"/>
</dbReference>
<dbReference type="PANTHER" id="PTHR19944">
    <property type="entry name" value="MHC CLASS II-RELATED"/>
    <property type="match status" value="1"/>
</dbReference>
<evidence type="ECO:0000256" key="2">
    <source>
        <dbReference type="ARBA" id="ARBA00022692"/>
    </source>
</evidence>
<dbReference type="InterPro" id="IPR007110">
    <property type="entry name" value="Ig-like_dom"/>
</dbReference>
<comment type="caution">
    <text evidence="9">The sequence shown here is derived from an EMBL/GenBank/DDBJ whole genome shotgun (WGS) entry which is preliminary data.</text>
</comment>
<dbReference type="InterPro" id="IPR036179">
    <property type="entry name" value="Ig-like_dom_sf"/>
</dbReference>
<keyword evidence="3 6" id="KW-1133">Transmembrane helix</keyword>
<evidence type="ECO:0000256" key="5">
    <source>
        <dbReference type="ARBA" id="ARBA00023180"/>
    </source>
</evidence>
<dbReference type="InterPro" id="IPR050160">
    <property type="entry name" value="MHC/Immunoglobulin"/>
</dbReference>
<dbReference type="Proteomes" id="UP000823561">
    <property type="component" value="Chromosome 8"/>
</dbReference>
<accession>A0AAV6GTZ9</accession>
<name>A0AAV6GTZ9_9TELE</name>
<dbReference type="Gene3D" id="2.60.40.10">
    <property type="entry name" value="Immunoglobulins"/>
    <property type="match status" value="1"/>
</dbReference>
<evidence type="ECO:0000313" key="9">
    <source>
        <dbReference type="EMBL" id="KAG5277175.1"/>
    </source>
</evidence>
<feature type="transmembrane region" description="Helical" evidence="6">
    <location>
        <begin position="218"/>
        <end position="239"/>
    </location>
</feature>
<dbReference type="SMART" id="SM00407">
    <property type="entry name" value="IGc1"/>
    <property type="match status" value="1"/>
</dbReference>
<dbReference type="GO" id="GO:0019882">
    <property type="term" value="P:antigen processing and presentation"/>
    <property type="evidence" value="ECO:0007669"/>
    <property type="project" value="InterPro"/>
</dbReference>
<evidence type="ECO:0000259" key="8">
    <source>
        <dbReference type="PROSITE" id="PS50835"/>
    </source>
</evidence>
<evidence type="ECO:0000256" key="6">
    <source>
        <dbReference type="SAM" id="Phobius"/>
    </source>
</evidence>
<dbReference type="Pfam" id="PF00969">
    <property type="entry name" value="MHC_II_beta"/>
    <property type="match status" value="1"/>
</dbReference>
<dbReference type="GO" id="GO:0006955">
    <property type="term" value="P:immune response"/>
    <property type="evidence" value="ECO:0007669"/>
    <property type="project" value="InterPro"/>
</dbReference>
<dbReference type="Pfam" id="PF07654">
    <property type="entry name" value="C1-set"/>
    <property type="match status" value="1"/>
</dbReference>
<dbReference type="InterPro" id="IPR000353">
    <property type="entry name" value="MHC_II_b_N"/>
</dbReference>
<dbReference type="SMART" id="SM00921">
    <property type="entry name" value="MHC_II_beta"/>
    <property type="match status" value="1"/>
</dbReference>
<feature type="domain" description="Ig-like" evidence="8">
    <location>
        <begin position="115"/>
        <end position="205"/>
    </location>
</feature>
<dbReference type="EMBL" id="JADWDJ010000008">
    <property type="protein sequence ID" value="KAG5277175.1"/>
    <property type="molecule type" value="Genomic_DNA"/>
</dbReference>
<evidence type="ECO:0000313" key="10">
    <source>
        <dbReference type="Proteomes" id="UP000823561"/>
    </source>
</evidence>
<feature type="chain" id="PRO_5043338705" description="Ig-like domain-containing protein" evidence="7">
    <location>
        <begin position="21"/>
        <end position="257"/>
    </location>
</feature>
<evidence type="ECO:0000256" key="1">
    <source>
        <dbReference type="ARBA" id="ARBA00004479"/>
    </source>
</evidence>
<dbReference type="PANTHER" id="PTHR19944:SF99">
    <property type="entry name" value="HLA CLASS II HISTOCOMPATIBILITY ANTIGEN, DRB1 BETA CHAIN"/>
    <property type="match status" value="1"/>
</dbReference>
<dbReference type="InterPro" id="IPR003597">
    <property type="entry name" value="Ig_C1-set"/>
</dbReference>
<dbReference type="GO" id="GO:0042613">
    <property type="term" value="C:MHC class II protein complex"/>
    <property type="evidence" value="ECO:0007669"/>
    <property type="project" value="InterPro"/>
</dbReference>
<proteinExistence type="predicted"/>
<organism evidence="9 10">
    <name type="scientific">Alosa alosa</name>
    <name type="common">allis shad</name>
    <dbReference type="NCBI Taxonomy" id="278164"/>
    <lineage>
        <taxon>Eukaryota</taxon>
        <taxon>Metazoa</taxon>
        <taxon>Chordata</taxon>
        <taxon>Craniata</taxon>
        <taxon>Vertebrata</taxon>
        <taxon>Euteleostomi</taxon>
        <taxon>Actinopterygii</taxon>
        <taxon>Neopterygii</taxon>
        <taxon>Teleostei</taxon>
        <taxon>Clupei</taxon>
        <taxon>Clupeiformes</taxon>
        <taxon>Clupeoidei</taxon>
        <taxon>Clupeidae</taxon>
        <taxon>Alosa</taxon>
    </lineage>
</organism>
<keyword evidence="2 6" id="KW-0812">Transmembrane</keyword>
<dbReference type="InterPro" id="IPR014745">
    <property type="entry name" value="MHC_II_a/b_N"/>
</dbReference>
<keyword evidence="7" id="KW-0732">Signal</keyword>
<comment type="subcellular location">
    <subcellularLocation>
        <location evidence="1">Membrane</location>
        <topology evidence="1">Single-pass type I membrane protein</topology>
    </subcellularLocation>
</comment>
<dbReference type="AlphaFoldDB" id="A0AAV6GTZ9"/>
<evidence type="ECO:0000256" key="3">
    <source>
        <dbReference type="ARBA" id="ARBA00022989"/>
    </source>
</evidence>
<sequence>MSCSELICACLLPLVYLVLGVDGYCQYRWIRCYSNSMTMTDMVFVESYFYNKMEFLVFNSTVGWYVGYSGVGMRLADEKNRDKLLLPFERGNVDRFCKFSATMYNSYVGDKTIEPRVKLSLAKPFSDNHPGMLMCSAYNFYPKMIRVTWYRDGQKVTSDVSSTEELADGDWFYQIHSHLEFTPKPGEKITCVVEHASFKEPREFVWESSMPEAERNKVAIGAAGLVLGLVVSATGLLYYRKTSQGWMMAPVITASTS</sequence>
<keyword evidence="5" id="KW-0325">Glycoprotein</keyword>
<evidence type="ECO:0000256" key="7">
    <source>
        <dbReference type="SAM" id="SignalP"/>
    </source>
</evidence>
<dbReference type="InterPro" id="IPR013783">
    <property type="entry name" value="Ig-like_fold"/>
</dbReference>
<dbReference type="SUPFAM" id="SSF48726">
    <property type="entry name" value="Immunoglobulin"/>
    <property type="match status" value="1"/>
</dbReference>
<keyword evidence="6" id="KW-0472">Membrane</keyword>
<dbReference type="InterPro" id="IPR011162">
    <property type="entry name" value="MHC_I/II-like_Ag-recog"/>
</dbReference>
<protein>
    <recommendedName>
        <fullName evidence="8">Ig-like domain-containing protein</fullName>
    </recommendedName>
</protein>
<dbReference type="PROSITE" id="PS50835">
    <property type="entry name" value="IG_LIKE"/>
    <property type="match status" value="1"/>
</dbReference>
<gene>
    <name evidence="9" type="ORF">AALO_G00114440</name>
</gene>
<reference evidence="9" key="1">
    <citation type="submission" date="2020-10" db="EMBL/GenBank/DDBJ databases">
        <title>Chromosome-scale genome assembly of the Allis shad, Alosa alosa.</title>
        <authorList>
            <person name="Margot Z."/>
            <person name="Christophe K."/>
            <person name="Cabau C."/>
            <person name="Louis A."/>
            <person name="Berthelot C."/>
            <person name="Parey E."/>
            <person name="Roest Crollius H."/>
            <person name="Montfort J."/>
            <person name="Robinson-Rechavi M."/>
            <person name="Bucao C."/>
            <person name="Bouchez O."/>
            <person name="Gislard M."/>
            <person name="Lluch J."/>
            <person name="Milhes M."/>
            <person name="Lampietro C."/>
            <person name="Lopez Roques C."/>
            <person name="Donnadieu C."/>
            <person name="Braasch I."/>
            <person name="Desvignes T."/>
            <person name="Postlethwait J."/>
            <person name="Bobe J."/>
            <person name="Guiguen Y."/>
        </authorList>
    </citation>
    <scope>NUCLEOTIDE SEQUENCE</scope>
    <source>
        <strain evidence="9">M-15738</strain>
        <tissue evidence="9">Blood</tissue>
    </source>
</reference>
<evidence type="ECO:0000256" key="4">
    <source>
        <dbReference type="ARBA" id="ARBA00023157"/>
    </source>
</evidence>
<dbReference type="SUPFAM" id="SSF54452">
    <property type="entry name" value="MHC antigen-recognition domain"/>
    <property type="match status" value="1"/>
</dbReference>
<feature type="signal peptide" evidence="7">
    <location>
        <begin position="1"/>
        <end position="20"/>
    </location>
</feature>
<keyword evidence="10" id="KW-1185">Reference proteome</keyword>